<keyword evidence="2" id="KW-1185">Reference proteome</keyword>
<evidence type="ECO:0000313" key="1">
    <source>
        <dbReference type="EMBL" id="TFK47054.1"/>
    </source>
</evidence>
<dbReference type="Proteomes" id="UP000305948">
    <property type="component" value="Unassembled WGS sequence"/>
</dbReference>
<sequence>MSLQMLAMDRKENATVALCKVPRKELQQGPQHHPSITSPYHLFKGRSLDSTPALSLAALTSLAGLSSINRTASGPTASRLLLVLPVSASTTNLLRPSVSGGHCPYASRYTSRSRKVCATLGQSPGRSFAKSMQTPCSATEVRHAGEERASKKSVVIHASLNEFSGRWRRWDCNTGSVPDSAL</sequence>
<name>A0A5C3MP32_9AGAM</name>
<protein>
    <submittedName>
        <fullName evidence="1">Uncharacterized protein</fullName>
    </submittedName>
</protein>
<accession>A0A5C3MP32</accession>
<dbReference type="AlphaFoldDB" id="A0A5C3MP32"/>
<gene>
    <name evidence="1" type="ORF">OE88DRAFT_852566</name>
</gene>
<dbReference type="EMBL" id="ML213526">
    <property type="protein sequence ID" value="TFK47054.1"/>
    <property type="molecule type" value="Genomic_DNA"/>
</dbReference>
<organism evidence="1 2">
    <name type="scientific">Heliocybe sulcata</name>
    <dbReference type="NCBI Taxonomy" id="5364"/>
    <lineage>
        <taxon>Eukaryota</taxon>
        <taxon>Fungi</taxon>
        <taxon>Dikarya</taxon>
        <taxon>Basidiomycota</taxon>
        <taxon>Agaricomycotina</taxon>
        <taxon>Agaricomycetes</taxon>
        <taxon>Gloeophyllales</taxon>
        <taxon>Gloeophyllaceae</taxon>
        <taxon>Heliocybe</taxon>
    </lineage>
</organism>
<reference evidence="1 2" key="1">
    <citation type="journal article" date="2019" name="Nat. Ecol. Evol.">
        <title>Megaphylogeny resolves global patterns of mushroom evolution.</title>
        <authorList>
            <person name="Varga T."/>
            <person name="Krizsan K."/>
            <person name="Foldi C."/>
            <person name="Dima B."/>
            <person name="Sanchez-Garcia M."/>
            <person name="Sanchez-Ramirez S."/>
            <person name="Szollosi G.J."/>
            <person name="Szarkandi J.G."/>
            <person name="Papp V."/>
            <person name="Albert L."/>
            <person name="Andreopoulos W."/>
            <person name="Angelini C."/>
            <person name="Antonin V."/>
            <person name="Barry K.W."/>
            <person name="Bougher N.L."/>
            <person name="Buchanan P."/>
            <person name="Buyck B."/>
            <person name="Bense V."/>
            <person name="Catcheside P."/>
            <person name="Chovatia M."/>
            <person name="Cooper J."/>
            <person name="Damon W."/>
            <person name="Desjardin D."/>
            <person name="Finy P."/>
            <person name="Geml J."/>
            <person name="Haridas S."/>
            <person name="Hughes K."/>
            <person name="Justo A."/>
            <person name="Karasinski D."/>
            <person name="Kautmanova I."/>
            <person name="Kiss B."/>
            <person name="Kocsube S."/>
            <person name="Kotiranta H."/>
            <person name="LaButti K.M."/>
            <person name="Lechner B.E."/>
            <person name="Liimatainen K."/>
            <person name="Lipzen A."/>
            <person name="Lukacs Z."/>
            <person name="Mihaltcheva S."/>
            <person name="Morgado L.N."/>
            <person name="Niskanen T."/>
            <person name="Noordeloos M.E."/>
            <person name="Ohm R.A."/>
            <person name="Ortiz-Santana B."/>
            <person name="Ovrebo C."/>
            <person name="Racz N."/>
            <person name="Riley R."/>
            <person name="Savchenko A."/>
            <person name="Shiryaev A."/>
            <person name="Soop K."/>
            <person name="Spirin V."/>
            <person name="Szebenyi C."/>
            <person name="Tomsovsky M."/>
            <person name="Tulloss R.E."/>
            <person name="Uehling J."/>
            <person name="Grigoriev I.V."/>
            <person name="Vagvolgyi C."/>
            <person name="Papp T."/>
            <person name="Martin F.M."/>
            <person name="Miettinen O."/>
            <person name="Hibbett D.S."/>
            <person name="Nagy L.G."/>
        </authorList>
    </citation>
    <scope>NUCLEOTIDE SEQUENCE [LARGE SCALE GENOMIC DNA]</scope>
    <source>
        <strain evidence="1 2">OMC1185</strain>
    </source>
</reference>
<evidence type="ECO:0000313" key="2">
    <source>
        <dbReference type="Proteomes" id="UP000305948"/>
    </source>
</evidence>
<proteinExistence type="predicted"/>